<keyword evidence="8" id="KW-1278">Translocase</keyword>
<evidence type="ECO:0000259" key="10">
    <source>
        <dbReference type="PROSITE" id="PS50893"/>
    </source>
</evidence>
<dbReference type="OrthoDB" id="9805029at2"/>
<dbReference type="PROSITE" id="PS50893">
    <property type="entry name" value="ABC_TRANSPORTER_2"/>
    <property type="match status" value="2"/>
</dbReference>
<comment type="similarity">
    <text evidence="1">Belongs to the ABC transporter superfamily.</text>
</comment>
<accession>A0A1A5J9V5</accession>
<proteinExistence type="inferred from homology"/>
<reference evidence="12" key="1">
    <citation type="submission" date="2016-06" db="EMBL/GenBank/DDBJ databases">
        <title>NZP2037 Pacbio-Illumina hybrid assembly.</title>
        <authorList>
            <person name="Ramsay J.P."/>
        </authorList>
    </citation>
    <scope>NUCLEOTIDE SEQUENCE [LARGE SCALE GENOMIC DNA]</scope>
    <source>
        <strain evidence="12">R7ANS::ICEMlSym2042</strain>
    </source>
</reference>
<evidence type="ECO:0000256" key="4">
    <source>
        <dbReference type="ARBA" id="ARBA00022597"/>
    </source>
</evidence>
<dbReference type="InterPro" id="IPR017871">
    <property type="entry name" value="ABC_transporter-like_CS"/>
</dbReference>
<gene>
    <name evidence="11" type="ORF">BAE39_15980</name>
</gene>
<dbReference type="InterPro" id="IPR003439">
    <property type="entry name" value="ABC_transporter-like_ATP-bd"/>
</dbReference>
<dbReference type="SUPFAM" id="SSF52540">
    <property type="entry name" value="P-loop containing nucleoside triphosphate hydrolases"/>
    <property type="match status" value="2"/>
</dbReference>
<dbReference type="Gene3D" id="3.40.50.300">
    <property type="entry name" value="P-loop containing nucleotide triphosphate hydrolases"/>
    <property type="match status" value="2"/>
</dbReference>
<keyword evidence="6" id="KW-0547">Nucleotide-binding</keyword>
<evidence type="ECO:0000256" key="2">
    <source>
        <dbReference type="ARBA" id="ARBA00022448"/>
    </source>
</evidence>
<protein>
    <submittedName>
        <fullName evidence="11">ABC transporter</fullName>
    </submittedName>
</protein>
<dbReference type="Pfam" id="PF00005">
    <property type="entry name" value="ABC_tran"/>
    <property type="match status" value="2"/>
</dbReference>
<keyword evidence="7" id="KW-0067">ATP-binding</keyword>
<keyword evidence="9" id="KW-0472">Membrane</keyword>
<keyword evidence="5" id="KW-0677">Repeat</keyword>
<organism evidence="11 12">
    <name type="scientific">Rhizobium loti</name>
    <name type="common">Mesorhizobium loti</name>
    <dbReference type="NCBI Taxonomy" id="381"/>
    <lineage>
        <taxon>Bacteria</taxon>
        <taxon>Pseudomonadati</taxon>
        <taxon>Pseudomonadota</taxon>
        <taxon>Alphaproteobacteria</taxon>
        <taxon>Hyphomicrobiales</taxon>
        <taxon>Phyllobacteriaceae</taxon>
        <taxon>Mesorhizobium</taxon>
    </lineage>
</organism>
<evidence type="ECO:0000256" key="5">
    <source>
        <dbReference type="ARBA" id="ARBA00022737"/>
    </source>
</evidence>
<dbReference type="GeneID" id="66685570"/>
<feature type="domain" description="ABC transporter" evidence="10">
    <location>
        <begin position="7"/>
        <end position="245"/>
    </location>
</feature>
<dbReference type="InterPro" id="IPR003593">
    <property type="entry name" value="AAA+_ATPase"/>
</dbReference>
<sequence>MTQSDFFSLDGISKRFGVVQALDNVSIAFRPGEVLALVGENGAGKSTMMRILEGVFGPDTGTVRHGSTPIVFGEPRDSHRAGIRVIHQEPEIVPNLTVAENIFVGELPRLAGVLLDWRKLEEQTDRVLATFGMEQDMRPRQLCGTLGPAQRQMIEIMRAIRAGGRLIAFDEPTSSLTDDEARRLFSVVRRLREKGTSIIYISHRLNEIIDLADRIVVLRDGRLVDDSPAAGASEQTIAKLMVGRNIDDLFTRETWRSGEQLLDVAGLTTDRVSDVSLRVRRGEVLGIAGLMGAGRSELAKAIVGYDRRIAGTIAMNGVPVLPNSPHAAIVAGIGFAPEDRKHEALLLFRSILDNAALCVPDKTSSFGFFNRRKAMEIVSPLAAKMSIKAPNLDEQVSKLSGGNQQKVVLARWLARQPMLLILDEPTRGIDIGAKAEIYRLIDELAASGIGIILISSEMPELIGLADRVLVMAGGRITAELARPDIDEATILKHAMPQSLSSPGDHIQ</sequence>
<evidence type="ECO:0000256" key="8">
    <source>
        <dbReference type="ARBA" id="ARBA00022967"/>
    </source>
</evidence>
<evidence type="ECO:0000313" key="11">
    <source>
        <dbReference type="EMBL" id="OBP77491.1"/>
    </source>
</evidence>
<dbReference type="CDD" id="cd03216">
    <property type="entry name" value="ABC_Carb_Monos_I"/>
    <property type="match status" value="1"/>
</dbReference>
<name>A0A1A5J9V5_RHILI</name>
<evidence type="ECO:0000256" key="3">
    <source>
        <dbReference type="ARBA" id="ARBA00022475"/>
    </source>
</evidence>
<dbReference type="InterPro" id="IPR050107">
    <property type="entry name" value="ABC_carbohydrate_import_ATPase"/>
</dbReference>
<dbReference type="PANTHER" id="PTHR43790">
    <property type="entry name" value="CARBOHYDRATE TRANSPORT ATP-BINDING PROTEIN MG119-RELATED"/>
    <property type="match status" value="1"/>
</dbReference>
<evidence type="ECO:0000256" key="9">
    <source>
        <dbReference type="ARBA" id="ARBA00023136"/>
    </source>
</evidence>
<dbReference type="InterPro" id="IPR027417">
    <property type="entry name" value="P-loop_NTPase"/>
</dbReference>
<dbReference type="Proteomes" id="UP000093748">
    <property type="component" value="Unassembled WGS sequence"/>
</dbReference>
<dbReference type="PANTHER" id="PTHR43790:SF3">
    <property type="entry name" value="D-ALLOSE IMPORT ATP-BINDING PROTEIN ALSA-RELATED"/>
    <property type="match status" value="1"/>
</dbReference>
<evidence type="ECO:0000256" key="7">
    <source>
        <dbReference type="ARBA" id="ARBA00022840"/>
    </source>
</evidence>
<evidence type="ECO:0000256" key="6">
    <source>
        <dbReference type="ARBA" id="ARBA00022741"/>
    </source>
</evidence>
<comment type="caution">
    <text evidence="11">The sequence shown here is derived from an EMBL/GenBank/DDBJ whole genome shotgun (WGS) entry which is preliminary data.</text>
</comment>
<evidence type="ECO:0000256" key="1">
    <source>
        <dbReference type="ARBA" id="ARBA00005417"/>
    </source>
</evidence>
<dbReference type="PROSITE" id="PS00211">
    <property type="entry name" value="ABC_TRANSPORTER_1"/>
    <property type="match status" value="1"/>
</dbReference>
<feature type="domain" description="ABC transporter" evidence="10">
    <location>
        <begin position="249"/>
        <end position="498"/>
    </location>
</feature>
<dbReference type="EMBL" id="LZTJ01000012">
    <property type="protein sequence ID" value="OBP77491.1"/>
    <property type="molecule type" value="Genomic_DNA"/>
</dbReference>
<keyword evidence="4" id="KW-0762">Sugar transport</keyword>
<keyword evidence="3" id="KW-1003">Cell membrane</keyword>
<dbReference type="RefSeq" id="WP_032929142.1">
    <property type="nucleotide sequence ID" value="NZ_LZTH01000012.1"/>
</dbReference>
<dbReference type="GO" id="GO:0016887">
    <property type="term" value="F:ATP hydrolysis activity"/>
    <property type="evidence" value="ECO:0007669"/>
    <property type="project" value="InterPro"/>
</dbReference>
<dbReference type="GO" id="GO:0005524">
    <property type="term" value="F:ATP binding"/>
    <property type="evidence" value="ECO:0007669"/>
    <property type="project" value="UniProtKB-KW"/>
</dbReference>
<keyword evidence="2" id="KW-0813">Transport</keyword>
<dbReference type="CDD" id="cd03215">
    <property type="entry name" value="ABC_Carb_Monos_II"/>
    <property type="match status" value="1"/>
</dbReference>
<dbReference type="SMART" id="SM00382">
    <property type="entry name" value="AAA"/>
    <property type="match status" value="2"/>
</dbReference>
<dbReference type="AlphaFoldDB" id="A0A1A5J9V5"/>
<evidence type="ECO:0000313" key="12">
    <source>
        <dbReference type="Proteomes" id="UP000093748"/>
    </source>
</evidence>